<keyword evidence="2" id="KW-0949">S-adenosyl-L-methionine</keyword>
<gene>
    <name evidence="7" type="ORF">C1949_06270</name>
</gene>
<dbReference type="InterPro" id="IPR006638">
    <property type="entry name" value="Elp3/MiaA/NifB-like_rSAM"/>
</dbReference>
<evidence type="ECO:0000313" key="8">
    <source>
        <dbReference type="Proteomes" id="UP000243451"/>
    </source>
</evidence>
<organism evidence="7 8">
    <name type="scientific">Halopseudomonas oceani</name>
    <dbReference type="NCBI Taxonomy" id="1708783"/>
    <lineage>
        <taxon>Bacteria</taxon>
        <taxon>Pseudomonadati</taxon>
        <taxon>Pseudomonadota</taxon>
        <taxon>Gammaproteobacteria</taxon>
        <taxon>Pseudomonadales</taxon>
        <taxon>Pseudomonadaceae</taxon>
        <taxon>Halopseudomonas</taxon>
    </lineage>
</organism>
<reference evidence="7 8" key="1">
    <citation type="submission" date="2018-01" db="EMBL/GenBank/DDBJ databases">
        <title>Draft genome of the type strain Pseudomonas oceani DSM 100277 isolated from the deep water in Okinawa trough, northwestern Pacific Ocean.</title>
        <authorList>
            <person name="Gomila M."/>
            <person name="Mulet M."/>
            <person name="Garcia-Valdes E."/>
            <person name="Lalucat J."/>
        </authorList>
    </citation>
    <scope>NUCLEOTIDE SEQUENCE [LARGE SCALE GENOMIC DNA]</scope>
    <source>
        <strain evidence="7 8">DSM 100277</strain>
    </source>
</reference>
<keyword evidence="8" id="KW-1185">Reference proteome</keyword>
<evidence type="ECO:0000256" key="1">
    <source>
        <dbReference type="ARBA" id="ARBA00001966"/>
    </source>
</evidence>
<dbReference type="AlphaFoldDB" id="A0A2P4EX27"/>
<dbReference type="SFLD" id="SFLDG01095">
    <property type="entry name" value="Uncharacterised_Radical_SAM_Su"/>
    <property type="match status" value="1"/>
</dbReference>
<dbReference type="OrthoDB" id="9777636at2"/>
<keyword evidence="3" id="KW-0479">Metal-binding</keyword>
<dbReference type="Gene3D" id="3.20.20.70">
    <property type="entry name" value="Aldolase class I"/>
    <property type="match status" value="1"/>
</dbReference>
<dbReference type="Proteomes" id="UP000243451">
    <property type="component" value="Unassembled WGS sequence"/>
</dbReference>
<evidence type="ECO:0000256" key="2">
    <source>
        <dbReference type="ARBA" id="ARBA00022691"/>
    </source>
</evidence>
<dbReference type="PROSITE" id="PS51918">
    <property type="entry name" value="RADICAL_SAM"/>
    <property type="match status" value="1"/>
</dbReference>
<proteinExistence type="predicted"/>
<keyword evidence="5" id="KW-0411">Iron-sulfur</keyword>
<dbReference type="CDD" id="cd01335">
    <property type="entry name" value="Radical_SAM"/>
    <property type="match status" value="1"/>
</dbReference>
<evidence type="ECO:0000259" key="6">
    <source>
        <dbReference type="PROSITE" id="PS51918"/>
    </source>
</evidence>
<protein>
    <submittedName>
        <fullName evidence="7">Radical SAM protein</fullName>
    </submittedName>
</protein>
<comment type="cofactor">
    <cofactor evidence="1">
        <name>[4Fe-4S] cluster</name>
        <dbReference type="ChEBI" id="CHEBI:49883"/>
    </cofactor>
</comment>
<dbReference type="PANTHER" id="PTHR43409:SF4">
    <property type="entry name" value="RADICAL SAM SUPERFAMILY PROTEIN"/>
    <property type="match status" value="1"/>
</dbReference>
<dbReference type="SUPFAM" id="SSF102114">
    <property type="entry name" value="Radical SAM enzymes"/>
    <property type="match status" value="1"/>
</dbReference>
<dbReference type="InterPro" id="IPR013785">
    <property type="entry name" value="Aldolase_TIM"/>
</dbReference>
<dbReference type="EMBL" id="PPSK01000004">
    <property type="protein sequence ID" value="POB04573.1"/>
    <property type="molecule type" value="Genomic_DNA"/>
</dbReference>
<accession>A0A2P4EX27</accession>
<dbReference type="InterPro" id="IPR007197">
    <property type="entry name" value="rSAM"/>
</dbReference>
<dbReference type="PANTHER" id="PTHR43409">
    <property type="entry name" value="ANAEROBIC MAGNESIUM-PROTOPORPHYRIN IX MONOMETHYL ESTER CYCLASE-RELATED"/>
    <property type="match status" value="1"/>
</dbReference>
<dbReference type="SFLD" id="SFLDS00029">
    <property type="entry name" value="Radical_SAM"/>
    <property type="match status" value="2"/>
</dbReference>
<evidence type="ECO:0000256" key="4">
    <source>
        <dbReference type="ARBA" id="ARBA00023004"/>
    </source>
</evidence>
<evidence type="ECO:0000256" key="5">
    <source>
        <dbReference type="ARBA" id="ARBA00023014"/>
    </source>
</evidence>
<evidence type="ECO:0000313" key="7">
    <source>
        <dbReference type="EMBL" id="POB04573.1"/>
    </source>
</evidence>
<feature type="domain" description="Radical SAM core" evidence="6">
    <location>
        <begin position="19"/>
        <end position="246"/>
    </location>
</feature>
<sequence length="299" mass="33470">MAVQESFPVSYIEPVFRPPSEAHSLILPVTNGCSWNKCTFCEMYTAPQKKFRARDEAEVLDEIRRVGERYIVQRIFLADGDAMVLPTHRLLRILEAIAEHIPSVERVTSYCLPRNLKRKSVEELKELREAGLAMLYVGAESGDDEVLERVNKGETAASTADALIKAGDAGLKRSVMILNGLGGASLSAQHALNSAKLLNETQPEFVSTLVVSFPQGMARFQQRYPDFVELNQQQLFRELREFVAALTLDNSTFRSDHASNALVLKGELGRDKERLLAQIDQAISRPEQAGLRPEWMRGL</sequence>
<dbReference type="GO" id="GO:0051536">
    <property type="term" value="F:iron-sulfur cluster binding"/>
    <property type="evidence" value="ECO:0007669"/>
    <property type="project" value="UniProtKB-KW"/>
</dbReference>
<dbReference type="GO" id="GO:0046872">
    <property type="term" value="F:metal ion binding"/>
    <property type="evidence" value="ECO:0007669"/>
    <property type="project" value="UniProtKB-KW"/>
</dbReference>
<dbReference type="RefSeq" id="WP_104737617.1">
    <property type="nucleotide sequence ID" value="NZ_BMHR01000003.1"/>
</dbReference>
<dbReference type="SFLD" id="SFLDG01082">
    <property type="entry name" value="B12-binding_domain_containing"/>
    <property type="match status" value="1"/>
</dbReference>
<evidence type="ECO:0000256" key="3">
    <source>
        <dbReference type="ARBA" id="ARBA00022723"/>
    </source>
</evidence>
<name>A0A2P4EX27_9GAMM</name>
<dbReference type="SMART" id="SM00729">
    <property type="entry name" value="Elp3"/>
    <property type="match status" value="1"/>
</dbReference>
<dbReference type="GO" id="GO:0003824">
    <property type="term" value="F:catalytic activity"/>
    <property type="evidence" value="ECO:0007669"/>
    <property type="project" value="InterPro"/>
</dbReference>
<dbReference type="InterPro" id="IPR051198">
    <property type="entry name" value="BchE-like"/>
</dbReference>
<dbReference type="InterPro" id="IPR058240">
    <property type="entry name" value="rSAM_sf"/>
</dbReference>
<comment type="caution">
    <text evidence="7">The sequence shown here is derived from an EMBL/GenBank/DDBJ whole genome shotgun (WGS) entry which is preliminary data.</text>
</comment>
<dbReference type="Pfam" id="PF04055">
    <property type="entry name" value="Radical_SAM"/>
    <property type="match status" value="1"/>
</dbReference>
<keyword evidence="4" id="KW-0408">Iron</keyword>